<keyword evidence="2" id="KW-1185">Reference proteome</keyword>
<evidence type="ECO:0000313" key="1">
    <source>
        <dbReference type="EMBL" id="TDV40992.1"/>
    </source>
</evidence>
<gene>
    <name evidence="1" type="ORF">CLV71_12158</name>
</gene>
<name>A0A4R7UY42_9PSEU</name>
<dbReference type="EMBL" id="SOCP01000021">
    <property type="protein sequence ID" value="TDV40992.1"/>
    <property type="molecule type" value="Genomic_DNA"/>
</dbReference>
<sequence length="38" mass="4168">MTLSGTNDATGPQLGAELTGNLTFHFDLFAPRGTFRRR</sequence>
<evidence type="ECO:0000313" key="2">
    <source>
        <dbReference type="Proteomes" id="UP000294927"/>
    </source>
</evidence>
<protein>
    <submittedName>
        <fullName evidence="1">Uncharacterized protein</fullName>
    </submittedName>
</protein>
<dbReference type="Proteomes" id="UP000294927">
    <property type="component" value="Unassembled WGS sequence"/>
</dbReference>
<comment type="caution">
    <text evidence="1">The sequence shown here is derived from an EMBL/GenBank/DDBJ whole genome shotgun (WGS) entry which is preliminary data.</text>
</comment>
<reference evidence="1 2" key="1">
    <citation type="submission" date="2019-03" db="EMBL/GenBank/DDBJ databases">
        <title>Genomic Encyclopedia of Archaeal and Bacterial Type Strains, Phase II (KMG-II): from individual species to whole genera.</title>
        <authorList>
            <person name="Goeker M."/>
        </authorList>
    </citation>
    <scope>NUCLEOTIDE SEQUENCE [LARGE SCALE GENOMIC DNA]</scope>
    <source>
        <strain evidence="1 2">DSM 45499</strain>
    </source>
</reference>
<organism evidence="1 2">
    <name type="scientific">Actinophytocola oryzae</name>
    <dbReference type="NCBI Taxonomy" id="502181"/>
    <lineage>
        <taxon>Bacteria</taxon>
        <taxon>Bacillati</taxon>
        <taxon>Actinomycetota</taxon>
        <taxon>Actinomycetes</taxon>
        <taxon>Pseudonocardiales</taxon>
        <taxon>Pseudonocardiaceae</taxon>
    </lineage>
</organism>
<proteinExistence type="predicted"/>
<accession>A0A4R7UY42</accession>
<dbReference type="AlphaFoldDB" id="A0A4R7UY42"/>